<feature type="domain" description="Methylated-DNA-[protein]-cysteine S-methyltransferase DNA binding" evidence="9">
    <location>
        <begin position="77"/>
        <end position="156"/>
    </location>
</feature>
<dbReference type="Pfam" id="PF02870">
    <property type="entry name" value="Methyltransf_1N"/>
    <property type="match status" value="1"/>
</dbReference>
<dbReference type="InterPro" id="IPR014048">
    <property type="entry name" value="MethylDNA_cys_MeTrfase_DNA-bd"/>
</dbReference>
<keyword evidence="3 8" id="KW-0489">Methyltransferase</keyword>
<comment type="similarity">
    <text evidence="8">Belongs to the MGMT family.</text>
</comment>
<gene>
    <name evidence="11" type="ORF">HF690_05770</name>
</gene>
<dbReference type="PROSITE" id="PS00374">
    <property type="entry name" value="MGMT"/>
    <property type="match status" value="1"/>
</dbReference>
<dbReference type="CDD" id="cd06445">
    <property type="entry name" value="ATase"/>
    <property type="match status" value="1"/>
</dbReference>
<dbReference type="NCBIfam" id="TIGR00589">
    <property type="entry name" value="ogt"/>
    <property type="match status" value="1"/>
</dbReference>
<organism evidence="11 12">
    <name type="scientific">Oleiagrimonas citrea</name>
    <dbReference type="NCBI Taxonomy" id="1665687"/>
    <lineage>
        <taxon>Bacteria</taxon>
        <taxon>Pseudomonadati</taxon>
        <taxon>Pseudomonadota</taxon>
        <taxon>Gammaproteobacteria</taxon>
        <taxon>Lysobacterales</taxon>
        <taxon>Rhodanobacteraceae</taxon>
        <taxon>Oleiagrimonas</taxon>
    </lineage>
</organism>
<dbReference type="InterPro" id="IPR036388">
    <property type="entry name" value="WH-like_DNA-bd_sf"/>
</dbReference>
<dbReference type="Gene3D" id="3.30.160.70">
    <property type="entry name" value="Methylated DNA-protein cysteine methyltransferase domain"/>
    <property type="match status" value="1"/>
</dbReference>
<evidence type="ECO:0000256" key="8">
    <source>
        <dbReference type="HAMAP-Rule" id="MF_00772"/>
    </source>
</evidence>
<feature type="domain" description="Methylguanine DNA methyltransferase ribonuclease-like" evidence="10">
    <location>
        <begin position="7"/>
        <end position="72"/>
    </location>
</feature>
<evidence type="ECO:0000256" key="3">
    <source>
        <dbReference type="ARBA" id="ARBA00022603"/>
    </source>
</evidence>
<evidence type="ECO:0000256" key="4">
    <source>
        <dbReference type="ARBA" id="ARBA00022679"/>
    </source>
</evidence>
<dbReference type="InterPro" id="IPR001497">
    <property type="entry name" value="MethylDNA_cys_MeTrfase_AS"/>
</dbReference>
<evidence type="ECO:0000259" key="9">
    <source>
        <dbReference type="Pfam" id="PF01035"/>
    </source>
</evidence>
<dbReference type="HAMAP" id="MF_00772">
    <property type="entry name" value="OGT"/>
    <property type="match status" value="1"/>
</dbReference>
<dbReference type="Gene3D" id="1.10.10.10">
    <property type="entry name" value="Winged helix-like DNA-binding domain superfamily/Winged helix DNA-binding domain"/>
    <property type="match status" value="1"/>
</dbReference>
<dbReference type="SUPFAM" id="SSF46767">
    <property type="entry name" value="Methylated DNA-protein cysteine methyltransferase, C-terminal domain"/>
    <property type="match status" value="1"/>
</dbReference>
<sequence length="162" mass="17739">MFYQDRLDTPIGVLTLIADEDGALVRVNLPQSRKPPPDLGPVHEDRARLAPICAQFAAYFAGERFDFDLPTRPHGTPFQREVWEGLLDIGYGRTASYAELARSIGRPRAVRAVGAANGANPLSIIVPCHRVIGADGSLTGYGGGMEAKQWLLEHERRCMRAA</sequence>
<dbReference type="PANTHER" id="PTHR10815">
    <property type="entry name" value="METHYLATED-DNA--PROTEIN-CYSTEINE METHYLTRANSFERASE"/>
    <property type="match status" value="1"/>
</dbReference>
<comment type="function">
    <text evidence="8">Involved in the cellular defense against the biological effects of O6-methylguanine (O6-MeG) and O4-methylthymine (O4-MeT) in DNA. Repairs the methylated nucleobase in DNA by stoichiometrically transferring the methyl group to a cysteine residue in the enzyme. This is a suicide reaction: the enzyme is irreversibly inactivated.</text>
</comment>
<dbReference type="SUPFAM" id="SSF53155">
    <property type="entry name" value="Methylated DNA-protein cysteine methyltransferase domain"/>
    <property type="match status" value="1"/>
</dbReference>
<dbReference type="EC" id="2.1.1.63" evidence="8"/>
<keyword evidence="2 8" id="KW-0963">Cytoplasm</keyword>
<keyword evidence="6 8" id="KW-0234">DNA repair</keyword>
<dbReference type="InterPro" id="IPR036631">
    <property type="entry name" value="MGMT_N_sf"/>
</dbReference>
<evidence type="ECO:0000256" key="7">
    <source>
        <dbReference type="ARBA" id="ARBA00049348"/>
    </source>
</evidence>
<reference evidence="11 12" key="1">
    <citation type="journal article" date="2017" name="Int. J. Syst. Evol. Microbiol.">
        <title>Oleiagrimonas citrea sp. nov., a marine bacterium isolated from tidal flat sediment and emended description of the genus Oleiagrimonas Fang et al. 2015 and Oleiagrimonas soli.</title>
        <authorList>
            <person name="Yang S.H."/>
            <person name="Seo H.S."/>
            <person name="Seong C.N."/>
            <person name="Kwon K.K."/>
        </authorList>
    </citation>
    <scope>NUCLEOTIDE SEQUENCE [LARGE SCALE GENOMIC DNA]</scope>
    <source>
        <strain evidence="11 12">MEBiC09124</strain>
    </source>
</reference>
<keyword evidence="4 8" id="KW-0808">Transferase</keyword>
<accession>A0A846ZJU4</accession>
<evidence type="ECO:0000313" key="11">
    <source>
        <dbReference type="EMBL" id="NKZ38464.1"/>
    </source>
</evidence>
<dbReference type="RefSeq" id="WP_168608778.1">
    <property type="nucleotide sequence ID" value="NZ_JAAZQD010000002.1"/>
</dbReference>
<comment type="subcellular location">
    <subcellularLocation>
        <location evidence="8">Cytoplasm</location>
    </subcellularLocation>
</comment>
<comment type="miscellaneous">
    <text evidence="8">This enzyme catalyzes only one turnover and therefore is not strictly catalytic. According to one definition, an enzyme is a biocatalyst that acts repeatedly and over many reaction cycles.</text>
</comment>
<dbReference type="GO" id="GO:0005737">
    <property type="term" value="C:cytoplasm"/>
    <property type="evidence" value="ECO:0007669"/>
    <property type="project" value="UniProtKB-SubCell"/>
</dbReference>
<dbReference type="GO" id="GO:0003908">
    <property type="term" value="F:methylated-DNA-[protein]-cysteine S-methyltransferase activity"/>
    <property type="evidence" value="ECO:0007669"/>
    <property type="project" value="UniProtKB-UniRule"/>
</dbReference>
<dbReference type="PANTHER" id="PTHR10815:SF5">
    <property type="entry name" value="METHYLATED-DNA--PROTEIN-CYSTEINE METHYLTRANSFERASE"/>
    <property type="match status" value="1"/>
</dbReference>
<dbReference type="Proteomes" id="UP000541636">
    <property type="component" value="Unassembled WGS sequence"/>
</dbReference>
<comment type="caution">
    <text evidence="11">The sequence shown here is derived from an EMBL/GenBank/DDBJ whole genome shotgun (WGS) entry which is preliminary data.</text>
</comment>
<dbReference type="InterPro" id="IPR023546">
    <property type="entry name" value="MGMT"/>
</dbReference>
<dbReference type="AlphaFoldDB" id="A0A846ZJU4"/>
<comment type="catalytic activity">
    <reaction evidence="1 8">
        <text>a 4-O-methyl-thymidine in DNA + L-cysteinyl-[protein] = a thymidine in DNA + S-methyl-L-cysteinyl-[protein]</text>
        <dbReference type="Rhea" id="RHEA:53428"/>
        <dbReference type="Rhea" id="RHEA-COMP:10131"/>
        <dbReference type="Rhea" id="RHEA-COMP:10132"/>
        <dbReference type="Rhea" id="RHEA-COMP:13555"/>
        <dbReference type="Rhea" id="RHEA-COMP:13556"/>
        <dbReference type="ChEBI" id="CHEBI:29950"/>
        <dbReference type="ChEBI" id="CHEBI:82612"/>
        <dbReference type="ChEBI" id="CHEBI:137386"/>
        <dbReference type="ChEBI" id="CHEBI:137387"/>
        <dbReference type="EC" id="2.1.1.63"/>
    </reaction>
</comment>
<name>A0A846ZJU4_9GAMM</name>
<evidence type="ECO:0000256" key="1">
    <source>
        <dbReference type="ARBA" id="ARBA00001286"/>
    </source>
</evidence>
<dbReference type="GO" id="GO:0006307">
    <property type="term" value="P:DNA alkylation repair"/>
    <property type="evidence" value="ECO:0007669"/>
    <property type="project" value="UniProtKB-UniRule"/>
</dbReference>
<dbReference type="InterPro" id="IPR008332">
    <property type="entry name" value="MethylG_MeTrfase_N"/>
</dbReference>
<dbReference type="FunFam" id="1.10.10.10:FF:000337">
    <property type="entry name" value="Methylated-DNA--protein-cysteine methyltransferase"/>
    <property type="match status" value="1"/>
</dbReference>
<dbReference type="GO" id="GO:0032259">
    <property type="term" value="P:methylation"/>
    <property type="evidence" value="ECO:0007669"/>
    <property type="project" value="UniProtKB-KW"/>
</dbReference>
<proteinExistence type="inferred from homology"/>
<keyword evidence="12" id="KW-1185">Reference proteome</keyword>
<dbReference type="InterPro" id="IPR036217">
    <property type="entry name" value="MethylDNA_cys_MeTrfase_DNAb"/>
</dbReference>
<feature type="active site" description="Nucleophile; methyl group acceptor" evidence="8">
    <location>
        <position position="128"/>
    </location>
</feature>
<keyword evidence="5 8" id="KW-0227">DNA damage</keyword>
<protein>
    <recommendedName>
        <fullName evidence="8">Methylated-DNA--protein-cysteine methyltransferase</fullName>
        <ecNumber evidence="8">2.1.1.63</ecNumber>
    </recommendedName>
    <alternativeName>
        <fullName evidence="8">6-O-methylguanine-DNA methyltransferase</fullName>
        <shortName evidence="8">MGMT</shortName>
    </alternativeName>
    <alternativeName>
        <fullName evidence="8">O-6-methylguanine-DNA-alkyltransferase</fullName>
    </alternativeName>
</protein>
<comment type="catalytic activity">
    <reaction evidence="7 8">
        <text>a 6-O-methyl-2'-deoxyguanosine in DNA + L-cysteinyl-[protein] = S-methyl-L-cysteinyl-[protein] + a 2'-deoxyguanosine in DNA</text>
        <dbReference type="Rhea" id="RHEA:24000"/>
        <dbReference type="Rhea" id="RHEA-COMP:10131"/>
        <dbReference type="Rhea" id="RHEA-COMP:10132"/>
        <dbReference type="Rhea" id="RHEA-COMP:11367"/>
        <dbReference type="Rhea" id="RHEA-COMP:11368"/>
        <dbReference type="ChEBI" id="CHEBI:29950"/>
        <dbReference type="ChEBI" id="CHEBI:82612"/>
        <dbReference type="ChEBI" id="CHEBI:85445"/>
        <dbReference type="ChEBI" id="CHEBI:85448"/>
        <dbReference type="EC" id="2.1.1.63"/>
    </reaction>
</comment>
<dbReference type="Pfam" id="PF01035">
    <property type="entry name" value="DNA_binding_1"/>
    <property type="match status" value="1"/>
</dbReference>
<evidence type="ECO:0000256" key="2">
    <source>
        <dbReference type="ARBA" id="ARBA00022490"/>
    </source>
</evidence>
<evidence type="ECO:0000259" key="10">
    <source>
        <dbReference type="Pfam" id="PF02870"/>
    </source>
</evidence>
<evidence type="ECO:0000256" key="5">
    <source>
        <dbReference type="ARBA" id="ARBA00022763"/>
    </source>
</evidence>
<evidence type="ECO:0000256" key="6">
    <source>
        <dbReference type="ARBA" id="ARBA00023204"/>
    </source>
</evidence>
<dbReference type="EMBL" id="JAAZQD010000002">
    <property type="protein sequence ID" value="NKZ38464.1"/>
    <property type="molecule type" value="Genomic_DNA"/>
</dbReference>
<evidence type="ECO:0000313" key="12">
    <source>
        <dbReference type="Proteomes" id="UP000541636"/>
    </source>
</evidence>